<keyword evidence="9" id="KW-0902">Two-component regulatory system</keyword>
<evidence type="ECO:0000256" key="2">
    <source>
        <dbReference type="ARBA" id="ARBA00004236"/>
    </source>
</evidence>
<dbReference type="SUPFAM" id="SSF55874">
    <property type="entry name" value="ATPase domain of HSP90 chaperone/DNA topoisomerase II/histidine kinase"/>
    <property type="match status" value="1"/>
</dbReference>
<keyword evidence="5" id="KW-0808">Transferase</keyword>
<dbReference type="Proteomes" id="UP001165586">
    <property type="component" value="Unassembled WGS sequence"/>
</dbReference>
<dbReference type="Gene3D" id="3.30.565.10">
    <property type="entry name" value="Histidine kinase-like ATPase, C-terminal domain"/>
    <property type="match status" value="1"/>
</dbReference>
<dbReference type="GO" id="GO:0016301">
    <property type="term" value="F:kinase activity"/>
    <property type="evidence" value="ECO:0007669"/>
    <property type="project" value="UniProtKB-KW"/>
</dbReference>
<keyword evidence="8 12" id="KW-1133">Transmembrane helix</keyword>
<dbReference type="InterPro" id="IPR003660">
    <property type="entry name" value="HAMP_dom"/>
</dbReference>
<dbReference type="SUPFAM" id="SSF47384">
    <property type="entry name" value="Homodimeric domain of signal transducing histidine kinase"/>
    <property type="match status" value="1"/>
</dbReference>
<proteinExistence type="predicted"/>
<evidence type="ECO:0000313" key="16">
    <source>
        <dbReference type="Proteomes" id="UP001165586"/>
    </source>
</evidence>
<evidence type="ECO:0000256" key="9">
    <source>
        <dbReference type="ARBA" id="ARBA00023012"/>
    </source>
</evidence>
<keyword evidence="7 15" id="KW-0418">Kinase</keyword>
<dbReference type="CDD" id="cd00082">
    <property type="entry name" value="HisKA"/>
    <property type="match status" value="1"/>
</dbReference>
<feature type="transmembrane region" description="Helical" evidence="12">
    <location>
        <begin position="36"/>
        <end position="57"/>
    </location>
</feature>
<feature type="region of interest" description="Disordered" evidence="11">
    <location>
        <begin position="1"/>
        <end position="26"/>
    </location>
</feature>
<dbReference type="Gene3D" id="1.10.287.130">
    <property type="match status" value="1"/>
</dbReference>
<evidence type="ECO:0000256" key="7">
    <source>
        <dbReference type="ARBA" id="ARBA00022777"/>
    </source>
</evidence>
<feature type="domain" description="HAMP" evidence="14">
    <location>
        <begin position="240"/>
        <end position="302"/>
    </location>
</feature>
<evidence type="ECO:0000256" key="1">
    <source>
        <dbReference type="ARBA" id="ARBA00000085"/>
    </source>
</evidence>
<dbReference type="PANTHER" id="PTHR45436:SF5">
    <property type="entry name" value="SENSOR HISTIDINE KINASE TRCS"/>
    <property type="match status" value="1"/>
</dbReference>
<evidence type="ECO:0000259" key="14">
    <source>
        <dbReference type="PROSITE" id="PS50885"/>
    </source>
</evidence>
<keyword evidence="6 12" id="KW-0812">Transmembrane</keyword>
<dbReference type="PROSITE" id="PS50109">
    <property type="entry name" value="HIS_KIN"/>
    <property type="match status" value="1"/>
</dbReference>
<evidence type="ECO:0000313" key="15">
    <source>
        <dbReference type="EMBL" id="MCS5732281.1"/>
    </source>
</evidence>
<dbReference type="Pfam" id="PF02518">
    <property type="entry name" value="HATPase_c"/>
    <property type="match status" value="1"/>
</dbReference>
<evidence type="ECO:0000256" key="8">
    <source>
        <dbReference type="ARBA" id="ARBA00022989"/>
    </source>
</evidence>
<evidence type="ECO:0000256" key="5">
    <source>
        <dbReference type="ARBA" id="ARBA00022679"/>
    </source>
</evidence>
<comment type="catalytic activity">
    <reaction evidence="1">
        <text>ATP + protein L-histidine = ADP + protein N-phospho-L-histidine.</text>
        <dbReference type="EC" id="2.7.13.3"/>
    </reaction>
</comment>
<keyword evidence="4" id="KW-0597">Phosphoprotein</keyword>
<accession>A0ABT2GZV8</accession>
<dbReference type="InterPro" id="IPR036890">
    <property type="entry name" value="HATPase_C_sf"/>
</dbReference>
<dbReference type="PANTHER" id="PTHR45436">
    <property type="entry name" value="SENSOR HISTIDINE KINASE YKOH"/>
    <property type="match status" value="1"/>
</dbReference>
<dbReference type="InterPro" id="IPR005467">
    <property type="entry name" value="His_kinase_dom"/>
</dbReference>
<dbReference type="InterPro" id="IPR003594">
    <property type="entry name" value="HATPase_dom"/>
</dbReference>
<reference evidence="15" key="1">
    <citation type="submission" date="2022-08" db="EMBL/GenBank/DDBJ databases">
        <authorList>
            <person name="Deng Y."/>
            <person name="Han X.-F."/>
            <person name="Zhang Y.-Q."/>
        </authorList>
    </citation>
    <scope>NUCLEOTIDE SEQUENCE</scope>
    <source>
        <strain evidence="15">CPCC 203386</strain>
    </source>
</reference>
<organism evidence="15 16">
    <name type="scientific">Herbiconiux daphne</name>
    <dbReference type="NCBI Taxonomy" id="2970914"/>
    <lineage>
        <taxon>Bacteria</taxon>
        <taxon>Bacillati</taxon>
        <taxon>Actinomycetota</taxon>
        <taxon>Actinomycetes</taxon>
        <taxon>Micrococcales</taxon>
        <taxon>Microbacteriaceae</taxon>
        <taxon>Herbiconiux</taxon>
    </lineage>
</organism>
<dbReference type="SMART" id="SM00388">
    <property type="entry name" value="HisKA"/>
    <property type="match status" value="1"/>
</dbReference>
<evidence type="ECO:0000256" key="11">
    <source>
        <dbReference type="SAM" id="MobiDB-lite"/>
    </source>
</evidence>
<sequence>MTASRGSFAGGPAAPDSTHPSGGPLGRRPWSLRRRLVVGTAAIVAVVLLVVGIASVASLNASITKVVDTQLTGSMSALRHSVEKLRYGNGNGAGAASGTGSQAGTGSSGTGTGTGAGSGYVKPFVDYTGHGPGAIIALEDDGVIVDSARFSESDAVALPPAVVAELEASTLTAGTPQNIDLPGLGSYRVTTETDSEGNLLIAGVSMATVDAAVVRQTVVMSIMAVLALLIIVFGVIVVVRLALRPLDRVVGTAAEVASMPLDRGEVAITTRVGEADTDPRTEVGKVGDALNRLLAHVDDALAVRAATDKRMRRFVTDASHELRTPLASIQGYAELTRQDSENLPDITEYSLARIEAEAKRMNSLVSDLLLLARLDEGQDLHLDDIDLGEIVINVVSDAKASAPLHHWTADVPDAPALVQGDRERMHQLVLNLLSNAAVHTPDGTDVATSVTLVTGDDGREFVELRVSDNGPGITAELVPELFERFARGDSSRSRRAGSSGLGLAIVASIVEAHGGTIQVESVAVPTPGAAQGTTFTVRFERLGPHPGAGPKTPSRPEGATGGQGDRHASTHVAL</sequence>
<dbReference type="PROSITE" id="PS50885">
    <property type="entry name" value="HAMP"/>
    <property type="match status" value="1"/>
</dbReference>
<evidence type="ECO:0000256" key="3">
    <source>
        <dbReference type="ARBA" id="ARBA00012438"/>
    </source>
</evidence>
<dbReference type="EMBL" id="JANLCJ010000001">
    <property type="protein sequence ID" value="MCS5732281.1"/>
    <property type="molecule type" value="Genomic_DNA"/>
</dbReference>
<dbReference type="Pfam" id="PF00512">
    <property type="entry name" value="HisKA"/>
    <property type="match status" value="1"/>
</dbReference>
<gene>
    <name evidence="15" type="ORF">N1032_00795</name>
</gene>
<evidence type="ECO:0000256" key="6">
    <source>
        <dbReference type="ARBA" id="ARBA00022692"/>
    </source>
</evidence>
<dbReference type="SMART" id="SM00387">
    <property type="entry name" value="HATPase_c"/>
    <property type="match status" value="1"/>
</dbReference>
<feature type="transmembrane region" description="Helical" evidence="12">
    <location>
        <begin position="218"/>
        <end position="243"/>
    </location>
</feature>
<evidence type="ECO:0000256" key="4">
    <source>
        <dbReference type="ARBA" id="ARBA00022553"/>
    </source>
</evidence>
<protein>
    <recommendedName>
        <fullName evidence="3">histidine kinase</fullName>
        <ecNumber evidence="3">2.7.13.3</ecNumber>
    </recommendedName>
</protein>
<keyword evidence="16" id="KW-1185">Reference proteome</keyword>
<keyword evidence="10 12" id="KW-0472">Membrane</keyword>
<feature type="domain" description="Histidine kinase" evidence="13">
    <location>
        <begin position="317"/>
        <end position="543"/>
    </location>
</feature>
<feature type="region of interest" description="Disordered" evidence="11">
    <location>
        <begin position="93"/>
        <end position="112"/>
    </location>
</feature>
<dbReference type="PRINTS" id="PR00344">
    <property type="entry name" value="BCTRLSENSOR"/>
</dbReference>
<dbReference type="RefSeq" id="WP_259536848.1">
    <property type="nucleotide sequence ID" value="NZ_JANLCJ010000001.1"/>
</dbReference>
<evidence type="ECO:0000259" key="13">
    <source>
        <dbReference type="PROSITE" id="PS50109"/>
    </source>
</evidence>
<dbReference type="InterPro" id="IPR050428">
    <property type="entry name" value="TCS_sensor_his_kinase"/>
</dbReference>
<dbReference type="InterPro" id="IPR004358">
    <property type="entry name" value="Sig_transdc_His_kin-like_C"/>
</dbReference>
<feature type="region of interest" description="Disordered" evidence="11">
    <location>
        <begin position="540"/>
        <end position="574"/>
    </location>
</feature>
<dbReference type="InterPro" id="IPR036097">
    <property type="entry name" value="HisK_dim/P_sf"/>
</dbReference>
<name>A0ABT2GZV8_9MICO</name>
<comment type="subcellular location">
    <subcellularLocation>
        <location evidence="2">Cell membrane</location>
    </subcellularLocation>
</comment>
<evidence type="ECO:0000256" key="10">
    <source>
        <dbReference type="ARBA" id="ARBA00023136"/>
    </source>
</evidence>
<dbReference type="CDD" id="cd00075">
    <property type="entry name" value="HATPase"/>
    <property type="match status" value="1"/>
</dbReference>
<dbReference type="Gene3D" id="6.10.340.10">
    <property type="match status" value="1"/>
</dbReference>
<comment type="caution">
    <text evidence="15">The sequence shown here is derived from an EMBL/GenBank/DDBJ whole genome shotgun (WGS) entry which is preliminary data.</text>
</comment>
<dbReference type="EC" id="2.7.13.3" evidence="3"/>
<evidence type="ECO:0000256" key="12">
    <source>
        <dbReference type="SAM" id="Phobius"/>
    </source>
</evidence>
<dbReference type="InterPro" id="IPR003661">
    <property type="entry name" value="HisK_dim/P_dom"/>
</dbReference>